<dbReference type="Proteomes" id="UP000267516">
    <property type="component" value="Segment"/>
</dbReference>
<protein>
    <submittedName>
        <fullName evidence="2">ORF1164</fullName>
    </submittedName>
</protein>
<sequence>MLYLAPTPTWRWTIPTLLGSVLISPTRAVDLYIASEFTTPIAFMFIYDILISAINARRPANAKARPILVKRKSVTWDATNTPIPRTRNAPAILARETVFLNRLSLVVLLLVSSFRAVFLTHSSPT</sequence>
<keyword evidence="1" id="KW-0472">Membrane</keyword>
<reference evidence="2" key="1">
    <citation type="journal article" date="2018" name="Aquaculture">
        <title>Complete genome sequence of a white spot syndrome virus associated with a disease incursion in Australia.</title>
        <authorList>
            <person name="Oakey J."/>
            <person name="Smith C.S."/>
        </authorList>
    </citation>
    <scope>NUCLEOTIDE SEQUENCE [LARGE SCALE GENOMIC DNA]</scope>
    <source>
        <strain evidence="2">WSSV-AU</strain>
    </source>
</reference>
<feature type="transmembrane region" description="Helical" evidence="1">
    <location>
        <begin position="99"/>
        <end position="118"/>
    </location>
</feature>
<dbReference type="EMBL" id="MF768985">
    <property type="protein sequence ID" value="ATU83555.1"/>
    <property type="molecule type" value="Genomic_DNA"/>
</dbReference>
<organism evidence="2">
    <name type="scientific">White spot syndrome virus</name>
    <dbReference type="NCBI Taxonomy" id="342409"/>
    <lineage>
        <taxon>Viruses</taxon>
        <taxon>Viruses incertae sedis</taxon>
        <taxon>Naldaviricetes</taxon>
        <taxon>Nimaviridae</taxon>
        <taxon>Whispovirus</taxon>
    </lineage>
</organism>
<name>A0A2D3I593_9VIRU</name>
<keyword evidence="1" id="KW-1133">Transmembrane helix</keyword>
<evidence type="ECO:0000313" key="2">
    <source>
        <dbReference type="EMBL" id="ATU83555.1"/>
    </source>
</evidence>
<accession>A0A2D3I593</accession>
<proteinExistence type="predicted"/>
<evidence type="ECO:0000256" key="1">
    <source>
        <dbReference type="SAM" id="Phobius"/>
    </source>
</evidence>
<feature type="transmembrane region" description="Helical" evidence="1">
    <location>
        <begin position="38"/>
        <end position="56"/>
    </location>
</feature>
<keyword evidence="1" id="KW-0812">Transmembrane</keyword>